<comment type="caution">
    <text evidence="1">The sequence shown here is derived from an EMBL/GenBank/DDBJ whole genome shotgun (WGS) entry which is preliminary data.</text>
</comment>
<proteinExistence type="predicted"/>
<organism evidence="1">
    <name type="scientific">bioreactor metagenome</name>
    <dbReference type="NCBI Taxonomy" id="1076179"/>
    <lineage>
        <taxon>unclassified sequences</taxon>
        <taxon>metagenomes</taxon>
        <taxon>ecological metagenomes</taxon>
    </lineage>
</organism>
<dbReference type="AlphaFoldDB" id="A0A645DQA4"/>
<evidence type="ECO:0000313" key="1">
    <source>
        <dbReference type="EMBL" id="MPM91445.1"/>
    </source>
</evidence>
<accession>A0A645DQA4</accession>
<name>A0A645DQA4_9ZZZZ</name>
<gene>
    <name evidence="1" type="ORF">SDC9_138574</name>
</gene>
<dbReference type="EMBL" id="VSSQ01038500">
    <property type="protein sequence ID" value="MPM91445.1"/>
    <property type="molecule type" value="Genomic_DNA"/>
</dbReference>
<reference evidence="1" key="1">
    <citation type="submission" date="2019-08" db="EMBL/GenBank/DDBJ databases">
        <authorList>
            <person name="Kucharzyk K."/>
            <person name="Murdoch R.W."/>
            <person name="Higgins S."/>
            <person name="Loffler F."/>
        </authorList>
    </citation>
    <scope>NUCLEOTIDE SEQUENCE</scope>
</reference>
<protein>
    <submittedName>
        <fullName evidence="1">Uncharacterized protein</fullName>
    </submittedName>
</protein>
<sequence length="108" mass="12074">MREVEHGGKAATLLAGAVVASAYEKQVCVVSKIYSVGSHVLDCAAELRCVFKRDDIRTLLIKLHKIKAAAVYEREMSRNNYPVCLYISVPCHGRRAVELFYKGVFKDV</sequence>